<dbReference type="Proteomes" id="UP000831021">
    <property type="component" value="Segment"/>
</dbReference>
<dbReference type="EMBL" id="OM236516">
    <property type="protein sequence ID" value="UNY48784.1"/>
    <property type="molecule type" value="Genomic_DNA"/>
</dbReference>
<proteinExistence type="predicted"/>
<evidence type="ECO:0000313" key="1">
    <source>
        <dbReference type="EMBL" id="UNY48784.1"/>
    </source>
</evidence>
<gene>
    <name evidence="1" type="ORF">fado_69</name>
</gene>
<evidence type="ECO:0000313" key="2">
    <source>
        <dbReference type="Proteomes" id="UP000831021"/>
    </source>
</evidence>
<organism evidence="1 2">
    <name type="scientific">Bacillus phage FADO</name>
    <dbReference type="NCBI Taxonomy" id="2917160"/>
    <lineage>
        <taxon>Viruses</taxon>
        <taxon>Duplodnaviria</taxon>
        <taxon>Heunggongvirae</taxon>
        <taxon>Uroviricota</taxon>
        <taxon>Caudoviricetes</taxon>
        <taxon>Heleneionescovirinae</taxon>
        <taxon>Zhangjivirus</taxon>
        <taxon>Zhangjivirus fado</taxon>
    </lineage>
</organism>
<accession>A0AAE9GCE4</accession>
<protein>
    <submittedName>
        <fullName evidence="1">Uncharacterized protein</fullName>
    </submittedName>
</protein>
<name>A0AAE9GCE4_9CAUD</name>
<keyword evidence="2" id="KW-1185">Reference proteome</keyword>
<sequence>MAVDIFKETINNQQLIEAYEEIGNKYLENKEYKLTEFELCIMSAISKRKLTHRTKFKYGLPSRHNESRY</sequence>
<reference evidence="1 2" key="1">
    <citation type="submission" date="2022-01" db="EMBL/GenBank/DDBJ databases">
        <authorList>
            <person name="Stokar-Avihail A."/>
        </authorList>
    </citation>
    <scope>NUCLEOTIDE SEQUENCE [LARGE SCALE GENOMIC DNA]</scope>
</reference>